<comment type="cofactor">
    <cofactor evidence="2">
        <name>Fe(2+)</name>
        <dbReference type="ChEBI" id="CHEBI:29033"/>
    </cofactor>
    <text evidence="2">Binds 1 Fe(2+) ion.</text>
</comment>
<feature type="binding site" evidence="2">
    <location>
        <position position="136"/>
    </location>
    <ligand>
        <name>Fe cation</name>
        <dbReference type="ChEBI" id="CHEBI:24875"/>
    </ligand>
</feature>
<organism evidence="3 4">
    <name type="scientific">Vibrio mediterranei</name>
    <dbReference type="NCBI Taxonomy" id="689"/>
    <lineage>
        <taxon>Bacteria</taxon>
        <taxon>Pseudomonadati</taxon>
        <taxon>Pseudomonadota</taxon>
        <taxon>Gammaproteobacteria</taxon>
        <taxon>Vibrionales</taxon>
        <taxon>Vibrionaceae</taxon>
        <taxon>Vibrio</taxon>
    </lineage>
</organism>
<evidence type="ECO:0000313" key="4">
    <source>
        <dbReference type="Proteomes" id="UP000197092"/>
    </source>
</evidence>
<dbReference type="NCBIfam" id="NF001159">
    <property type="entry name" value="PRK00150.1-3"/>
    <property type="match status" value="1"/>
</dbReference>
<dbReference type="NCBIfam" id="TIGR00079">
    <property type="entry name" value="pept_deformyl"/>
    <property type="match status" value="1"/>
</dbReference>
<dbReference type="PANTHER" id="PTHR10458:SF22">
    <property type="entry name" value="PEPTIDE DEFORMYLASE"/>
    <property type="match status" value="1"/>
</dbReference>
<dbReference type="HAMAP" id="MF_00163">
    <property type="entry name" value="Pep_deformylase"/>
    <property type="match status" value="1"/>
</dbReference>
<dbReference type="Gene3D" id="3.90.45.10">
    <property type="entry name" value="Peptide deformylase"/>
    <property type="match status" value="1"/>
</dbReference>
<dbReference type="PRINTS" id="PR01576">
    <property type="entry name" value="PDEFORMYLASE"/>
</dbReference>
<reference evidence="4" key="1">
    <citation type="submission" date="2016-12" db="EMBL/GenBank/DDBJ databases">
        <title>Comparative genomic analysis reveals the diversity, evolution, and environmental adaptation strategies of the genus Vibrio.</title>
        <authorList>
            <person name="Lin H."/>
            <person name="Wang X."/>
            <person name="Zhang X.-H."/>
        </authorList>
    </citation>
    <scope>NUCLEOTIDE SEQUENCE [LARGE SCALE GENOMIC DNA]</scope>
    <source>
        <strain evidence="4">QT6D1</strain>
    </source>
</reference>
<dbReference type="SUPFAM" id="SSF56420">
    <property type="entry name" value="Peptide deformylase"/>
    <property type="match status" value="1"/>
</dbReference>
<dbReference type="KEGG" id="vsh:BSZ05_26015"/>
<keyword evidence="2" id="KW-0408">Iron</keyword>
<sequence>MGSLKIKVIPDVSLRTVCKPILRREFDNKLRSIINEMKEVMYNSGGVGIAASQVGISKRIIVIDISNSRDDPLILINPEYISIDGSIQSSIEGCLSVENFSARVLRLNRISVEGLNEFGEIINLKADGLLSACIQHECDHLNGVLFIDYLNTKETQKVVEST</sequence>
<evidence type="ECO:0000256" key="2">
    <source>
        <dbReference type="HAMAP-Rule" id="MF_00163"/>
    </source>
</evidence>
<dbReference type="RefSeq" id="WP_088878954.1">
    <property type="nucleotide sequence ID" value="NZ_CP018309.1"/>
</dbReference>
<dbReference type="EMBL" id="CP018309">
    <property type="protein sequence ID" value="ASI93200.1"/>
    <property type="molecule type" value="Genomic_DNA"/>
</dbReference>
<protein>
    <recommendedName>
        <fullName evidence="2">Peptide deformylase</fullName>
        <shortName evidence="2">PDF</shortName>
        <ecNumber evidence="2">3.5.1.88</ecNumber>
    </recommendedName>
    <alternativeName>
        <fullName evidence="2">Polypeptide deformylase</fullName>
    </alternativeName>
</protein>
<name>A0AAN1FMN6_9VIBR</name>
<dbReference type="Pfam" id="PF01327">
    <property type="entry name" value="Pep_deformylase"/>
    <property type="match status" value="1"/>
</dbReference>
<dbReference type="CDD" id="cd00487">
    <property type="entry name" value="Pep_deformylase"/>
    <property type="match status" value="1"/>
</dbReference>
<dbReference type="InterPro" id="IPR023635">
    <property type="entry name" value="Peptide_deformylase"/>
</dbReference>
<keyword evidence="2" id="KW-0479">Metal-binding</keyword>
<comment type="similarity">
    <text evidence="1 2">Belongs to the polypeptide deformylase family.</text>
</comment>
<dbReference type="EC" id="3.5.1.88" evidence="2"/>
<proteinExistence type="inferred from homology"/>
<dbReference type="AlphaFoldDB" id="A0AAN1FMN6"/>
<feature type="binding site" evidence="2">
    <location>
        <position position="94"/>
    </location>
    <ligand>
        <name>Fe cation</name>
        <dbReference type="ChEBI" id="CHEBI:24875"/>
    </ligand>
</feature>
<dbReference type="GO" id="GO:0006412">
    <property type="term" value="P:translation"/>
    <property type="evidence" value="ECO:0007669"/>
    <property type="project" value="UniProtKB-UniRule"/>
</dbReference>
<accession>A0AAN1FMN6</accession>
<feature type="binding site" evidence="2">
    <location>
        <position position="140"/>
    </location>
    <ligand>
        <name>Fe cation</name>
        <dbReference type="ChEBI" id="CHEBI:24875"/>
    </ligand>
</feature>
<evidence type="ECO:0000313" key="3">
    <source>
        <dbReference type="EMBL" id="ASI93200.1"/>
    </source>
</evidence>
<dbReference type="PANTHER" id="PTHR10458">
    <property type="entry name" value="PEPTIDE DEFORMYLASE"/>
    <property type="match status" value="1"/>
</dbReference>
<keyword evidence="2" id="KW-0378">Hydrolase</keyword>
<feature type="active site" evidence="2">
    <location>
        <position position="137"/>
    </location>
</feature>
<dbReference type="PIRSF" id="PIRSF004749">
    <property type="entry name" value="Pep_def"/>
    <property type="match status" value="1"/>
</dbReference>
<dbReference type="GO" id="GO:0046872">
    <property type="term" value="F:metal ion binding"/>
    <property type="evidence" value="ECO:0007669"/>
    <property type="project" value="UniProtKB-KW"/>
</dbReference>
<evidence type="ECO:0000256" key="1">
    <source>
        <dbReference type="ARBA" id="ARBA00010759"/>
    </source>
</evidence>
<dbReference type="GO" id="GO:0042586">
    <property type="term" value="F:peptide deformylase activity"/>
    <property type="evidence" value="ECO:0007669"/>
    <property type="project" value="UniProtKB-UniRule"/>
</dbReference>
<comment type="function">
    <text evidence="2">Removes the formyl group from the N-terminal Met of newly synthesized proteins. Requires at least a dipeptide for an efficient rate of reaction. N-terminal L-methionine is a prerequisite for activity but the enzyme has broad specificity at other positions.</text>
</comment>
<dbReference type="InterPro" id="IPR036821">
    <property type="entry name" value="Peptide_deformylase_sf"/>
</dbReference>
<dbReference type="Proteomes" id="UP000197092">
    <property type="component" value="Chromosome 2"/>
</dbReference>
<gene>
    <name evidence="2" type="primary">def</name>
    <name evidence="3" type="ORF">BSZ05_26015</name>
</gene>
<keyword evidence="2" id="KW-0648">Protein biosynthesis</keyword>
<comment type="catalytic activity">
    <reaction evidence="2">
        <text>N-terminal N-formyl-L-methionyl-[peptide] + H2O = N-terminal L-methionyl-[peptide] + formate</text>
        <dbReference type="Rhea" id="RHEA:24420"/>
        <dbReference type="Rhea" id="RHEA-COMP:10639"/>
        <dbReference type="Rhea" id="RHEA-COMP:10640"/>
        <dbReference type="ChEBI" id="CHEBI:15377"/>
        <dbReference type="ChEBI" id="CHEBI:15740"/>
        <dbReference type="ChEBI" id="CHEBI:49298"/>
        <dbReference type="ChEBI" id="CHEBI:64731"/>
        <dbReference type="EC" id="3.5.1.88"/>
    </reaction>
</comment>